<evidence type="ECO:0000256" key="4">
    <source>
        <dbReference type="ARBA" id="ARBA00023014"/>
    </source>
</evidence>
<dbReference type="PANTHER" id="PTHR21496:SF0">
    <property type="entry name" value="RIESKE DOMAIN-CONTAINING PROTEIN"/>
    <property type="match status" value="1"/>
</dbReference>
<gene>
    <name evidence="8" type="ORF">SAMN05444167_1603</name>
</gene>
<comment type="cofactor">
    <cofactor evidence="5">
        <name>[2Fe-2S] cluster</name>
        <dbReference type="ChEBI" id="CHEBI:190135"/>
    </cofactor>
</comment>
<keyword evidence="1" id="KW-0001">2Fe-2S</keyword>
<dbReference type="OrthoDB" id="9795104at2"/>
<comment type="similarity">
    <text evidence="6">Belongs to the bacterial ring-hydroxylating dioxygenase ferredoxin component family.</text>
</comment>
<dbReference type="RefSeq" id="WP_083344669.1">
    <property type="nucleotide sequence ID" value="NZ_LT629690.1"/>
</dbReference>
<keyword evidence="2" id="KW-0479">Metal-binding</keyword>
<dbReference type="InterPro" id="IPR036922">
    <property type="entry name" value="Rieske_2Fe-2S_sf"/>
</dbReference>
<evidence type="ECO:0000259" key="7">
    <source>
        <dbReference type="PROSITE" id="PS51296"/>
    </source>
</evidence>
<dbReference type="GO" id="GO:0046872">
    <property type="term" value="F:metal ion binding"/>
    <property type="evidence" value="ECO:0007669"/>
    <property type="project" value="UniProtKB-KW"/>
</dbReference>
<evidence type="ECO:0000256" key="6">
    <source>
        <dbReference type="ARBA" id="ARBA00038001"/>
    </source>
</evidence>
<sequence length="105" mass="11637">MIAKLCDAKDLPDAGKMKSFAGRNGLQICVTEIEGKLVAFDNHCPHQGAPLSAGHLDGCMVVCPYHAWRFDVTNGKSENIADPDLETYEIRRYDDEVFVRLPNSV</sequence>
<evidence type="ECO:0000256" key="2">
    <source>
        <dbReference type="ARBA" id="ARBA00022723"/>
    </source>
</evidence>
<accession>A0A1G7IWW6</accession>
<dbReference type="PANTHER" id="PTHR21496">
    <property type="entry name" value="FERREDOXIN-RELATED"/>
    <property type="match status" value="1"/>
</dbReference>
<dbReference type="SUPFAM" id="SSF50022">
    <property type="entry name" value="ISP domain"/>
    <property type="match status" value="1"/>
</dbReference>
<protein>
    <submittedName>
        <fullName evidence="8">Nitrite reductase (NADH) small subunit</fullName>
    </submittedName>
</protein>
<evidence type="ECO:0000256" key="5">
    <source>
        <dbReference type="ARBA" id="ARBA00034078"/>
    </source>
</evidence>
<dbReference type="GO" id="GO:0051537">
    <property type="term" value="F:2 iron, 2 sulfur cluster binding"/>
    <property type="evidence" value="ECO:0007669"/>
    <property type="project" value="UniProtKB-KW"/>
</dbReference>
<keyword evidence="3" id="KW-0408">Iron</keyword>
<dbReference type="Proteomes" id="UP000182427">
    <property type="component" value="Chromosome I"/>
</dbReference>
<evidence type="ECO:0000313" key="8">
    <source>
        <dbReference type="EMBL" id="SDF17177.1"/>
    </source>
</evidence>
<dbReference type="Gene3D" id="2.102.10.10">
    <property type="entry name" value="Rieske [2Fe-2S] iron-sulphur domain"/>
    <property type="match status" value="1"/>
</dbReference>
<dbReference type="EMBL" id="LT629690">
    <property type="protein sequence ID" value="SDF17177.1"/>
    <property type="molecule type" value="Genomic_DNA"/>
</dbReference>
<feature type="domain" description="Rieske" evidence="7">
    <location>
        <begin position="3"/>
        <end position="99"/>
    </location>
</feature>
<keyword evidence="4" id="KW-0411">Iron-sulfur</keyword>
<evidence type="ECO:0000256" key="3">
    <source>
        <dbReference type="ARBA" id="ARBA00023004"/>
    </source>
</evidence>
<reference evidence="8 9" key="1">
    <citation type="submission" date="2016-10" db="EMBL/GenBank/DDBJ databases">
        <authorList>
            <person name="de Groot N.N."/>
        </authorList>
    </citation>
    <scope>NUCLEOTIDE SEQUENCE [LARGE SCALE GENOMIC DNA]</scope>
    <source>
        <strain evidence="8 9">GAS232</strain>
    </source>
</reference>
<dbReference type="Pfam" id="PF00355">
    <property type="entry name" value="Rieske"/>
    <property type="match status" value="1"/>
</dbReference>
<evidence type="ECO:0000256" key="1">
    <source>
        <dbReference type="ARBA" id="ARBA00022714"/>
    </source>
</evidence>
<proteinExistence type="inferred from homology"/>
<evidence type="ECO:0000313" key="9">
    <source>
        <dbReference type="Proteomes" id="UP000182427"/>
    </source>
</evidence>
<dbReference type="AlphaFoldDB" id="A0A1G7IWW6"/>
<dbReference type="PROSITE" id="PS51296">
    <property type="entry name" value="RIESKE"/>
    <property type="match status" value="1"/>
</dbReference>
<organism evidence="8 9">
    <name type="scientific">Terriglobus roseus</name>
    <dbReference type="NCBI Taxonomy" id="392734"/>
    <lineage>
        <taxon>Bacteria</taxon>
        <taxon>Pseudomonadati</taxon>
        <taxon>Acidobacteriota</taxon>
        <taxon>Terriglobia</taxon>
        <taxon>Terriglobales</taxon>
        <taxon>Acidobacteriaceae</taxon>
        <taxon>Terriglobus</taxon>
    </lineage>
</organism>
<name>A0A1G7IWW6_9BACT</name>
<dbReference type="InterPro" id="IPR017941">
    <property type="entry name" value="Rieske_2Fe-2S"/>
</dbReference>
<keyword evidence="9" id="KW-1185">Reference proteome</keyword>